<proteinExistence type="inferred from homology"/>
<dbReference type="GO" id="GO:0006081">
    <property type="term" value="P:aldehyde metabolic process"/>
    <property type="evidence" value="ECO:0007669"/>
    <property type="project" value="InterPro"/>
</dbReference>
<feature type="active site" evidence="4">
    <location>
        <position position="756"/>
    </location>
</feature>
<keyword evidence="8" id="KW-1185">Reference proteome</keyword>
<evidence type="ECO:0000313" key="8">
    <source>
        <dbReference type="Proteomes" id="UP000197619"/>
    </source>
</evidence>
<keyword evidence="2 5" id="KW-0560">Oxidoreductase</keyword>
<dbReference type="InterPro" id="IPR015590">
    <property type="entry name" value="Aldehyde_DH_dom"/>
</dbReference>
<dbReference type="InterPro" id="IPR012394">
    <property type="entry name" value="Aldehyde_DH_NAD(P)"/>
</dbReference>
<feature type="domain" description="Aldehyde dehydrogenase" evidence="6">
    <location>
        <begin position="110"/>
        <end position="215"/>
    </location>
</feature>
<dbReference type="PROSITE" id="PS00687">
    <property type="entry name" value="ALDEHYDE_DEHYDR_GLU"/>
    <property type="match status" value="2"/>
</dbReference>
<dbReference type="SUPFAM" id="SSF53720">
    <property type="entry name" value="ALDH-like"/>
    <property type="match status" value="3"/>
</dbReference>
<dbReference type="InterPro" id="IPR016162">
    <property type="entry name" value="Ald_DH_N"/>
</dbReference>
<protein>
    <submittedName>
        <fullName evidence="7">Aldehyde dehydrogenase family 3 member B1</fullName>
    </submittedName>
</protein>
<dbReference type="FunFam" id="3.40.605.10:FF:000004">
    <property type="entry name" value="Aldehyde dehydrogenase"/>
    <property type="match status" value="1"/>
</dbReference>
<evidence type="ECO:0000259" key="6">
    <source>
        <dbReference type="Pfam" id="PF00171"/>
    </source>
</evidence>
<keyword evidence="3" id="KW-0520">NAD</keyword>
<gene>
    <name evidence="7" type="primary">ALDH3B1</name>
    <name evidence="7" type="ORF">RLOC_00010193</name>
</gene>
<dbReference type="PANTHER" id="PTHR43570">
    <property type="entry name" value="ALDEHYDE DEHYDROGENASE"/>
    <property type="match status" value="1"/>
</dbReference>
<dbReference type="AlphaFoldDB" id="A0A218UVU9"/>
<dbReference type="InterPro" id="IPR029510">
    <property type="entry name" value="Ald_DH_CS_GLU"/>
</dbReference>
<feature type="domain" description="Aldehyde dehydrogenase" evidence="6">
    <location>
        <begin position="687"/>
        <end position="816"/>
    </location>
</feature>
<evidence type="ECO:0000256" key="3">
    <source>
        <dbReference type="ARBA" id="ARBA00023027"/>
    </source>
</evidence>
<dbReference type="GO" id="GO:0004029">
    <property type="term" value="F:aldehyde dehydrogenase (NAD+) activity"/>
    <property type="evidence" value="ECO:0007669"/>
    <property type="project" value="TreeGrafter"/>
</dbReference>
<dbReference type="Proteomes" id="UP000197619">
    <property type="component" value="Unassembled WGS sequence"/>
</dbReference>
<dbReference type="FunFam" id="3.40.309.10:FF:000003">
    <property type="entry name" value="Aldehyde dehydrogenase"/>
    <property type="match status" value="1"/>
</dbReference>
<dbReference type="EMBL" id="MUZQ01000123">
    <property type="protein sequence ID" value="OWK57472.1"/>
    <property type="molecule type" value="Genomic_DNA"/>
</dbReference>
<accession>A0A218UVU9</accession>
<sequence>MEYRVAQLEALGRFLDDKKQEILEATELDMGKHGGMGRALDMAQGIVAFQELLDDLLLKVKGSMMGSVLGWNFHDVSLQPSFEAFFSEILLCKNELNITLNNLSQWMKDEHVDKNLVMQLDSAFIRKDPYGVVLIIAPWNYPIHLFLVPLIGAIAAGNCAVIKPSEIAKNTERLVAETLSCYLDNDCFAVVTGGVPETTRLLENKFDYIFFTGTSHGTEQSLAWMWSQDLLEDLGCVSEIWWDPVPHPRAVRWLVGFPPQSMFSLPTGSSPVGRIVMAAAAKHLTPVTLELGGKNPCYVSDTCDVTNVARRVVWGRFFNAGQTCIAPDYLLCTIEMQEKLMPALREAITEFFGSNPRESPDFGRIVSDKQFQRLRALLCSGRVAIGGQTDEAERYIAPTVLADVLPSDPAMQEEIFGPILPIVVIANMDEAIDFINARPRPLAIYAFSCDSKIVNQVLERTSSGGFCGNDTLMHLTLTSLPFGGIGRSKIPSPGHWELDVIHGLSHGEKCEFLPAARNSGAGKYHGKFTFDTFSHHRGCLHRNMGLETLNTPRYPPYTQQKLGLLTTTFELLESEAKRAAKGHVAVGCQAGMMWSSEELEWAGVPLTPLSPQQNHFAGLVSHLQASWLSGKAWPMEYMAQLEALGCFLDDKKQQILEATTSDLGKMKGDRNRRIWWLEELRGSHSPAGGNCVIVKPSEVSKKTESLVEELLPSYLDKETTRLLEDNFDCIFFTGSSPVGRIVMTAAAKHLTPVTLELGGKNPCYVSDTCDVTNVARRVVWGRFFNAGQTCIAPDYLLCTIEMQEKLLPALHEAINDFCRAKPGLRLPCAPWQLYPAMFVLQVVNQVLEQTSTGGFCGNDSLMHVTLPSLPFRSIGRSKIPNPGHWEPGVIPPMGPVLCIPGNSNLGMHLGKFSFDTFSCHCGCLKCGMGWESLNALCHPPYSQQKFGVTRATSKVTCKNYCALL</sequence>
<dbReference type="InterPro" id="IPR016163">
    <property type="entry name" value="Ald_DH_C"/>
</dbReference>
<dbReference type="InterPro" id="IPR016160">
    <property type="entry name" value="Ald_DH_CS_CYS"/>
</dbReference>
<reference evidence="7 8" key="1">
    <citation type="submission" date="2017-05" db="EMBL/GenBank/DDBJ databases">
        <title>Genome of assembly of the Bengalese finch, Lonchura striata domestica.</title>
        <authorList>
            <person name="Colquitt B.M."/>
            <person name="Brainard M.S."/>
        </authorList>
    </citation>
    <scope>NUCLEOTIDE SEQUENCE [LARGE SCALE GENOMIC DNA]</scope>
    <source>
        <strain evidence="7">White83orange57</strain>
    </source>
</reference>
<name>A0A218UVU9_9PASE</name>
<evidence type="ECO:0000256" key="2">
    <source>
        <dbReference type="ARBA" id="ARBA00023002"/>
    </source>
</evidence>
<dbReference type="GO" id="GO:0004028">
    <property type="term" value="F:3-chloroallyl aldehyde dehydrogenase activity"/>
    <property type="evidence" value="ECO:0007669"/>
    <property type="project" value="TreeGrafter"/>
</dbReference>
<dbReference type="InterPro" id="IPR016161">
    <property type="entry name" value="Ald_DH/histidinol_DH"/>
</dbReference>
<evidence type="ECO:0000256" key="5">
    <source>
        <dbReference type="RuleBase" id="RU003345"/>
    </source>
</evidence>
<evidence type="ECO:0000313" key="7">
    <source>
        <dbReference type="EMBL" id="OWK57472.1"/>
    </source>
</evidence>
<dbReference type="Gene3D" id="3.40.309.10">
    <property type="entry name" value="Aldehyde Dehydrogenase, Chain A, domain 2"/>
    <property type="match status" value="2"/>
</dbReference>
<comment type="caution">
    <text evidence="7">The sequence shown here is derived from an EMBL/GenBank/DDBJ whole genome shotgun (WGS) entry which is preliminary data.</text>
</comment>
<feature type="domain" description="Aldehyde dehydrogenase" evidence="6">
    <location>
        <begin position="267"/>
        <end position="490"/>
    </location>
</feature>
<dbReference type="PANTHER" id="PTHR43570:SF2">
    <property type="entry name" value="ALDEHYDE DEHYDROGENASE FAMILY 3 MEMBER B1"/>
    <property type="match status" value="1"/>
</dbReference>
<feature type="active site" evidence="4">
    <location>
        <position position="290"/>
    </location>
</feature>
<dbReference type="Pfam" id="PF00171">
    <property type="entry name" value="Aldedh"/>
    <property type="match status" value="3"/>
</dbReference>
<dbReference type="Gene3D" id="3.40.605.10">
    <property type="entry name" value="Aldehyde Dehydrogenase, Chain A, domain 1"/>
    <property type="match status" value="4"/>
</dbReference>
<dbReference type="PROSITE" id="PS00070">
    <property type="entry name" value="ALDEHYDE_DEHYDR_CYS"/>
    <property type="match status" value="2"/>
</dbReference>
<evidence type="ECO:0000256" key="1">
    <source>
        <dbReference type="ARBA" id="ARBA00009986"/>
    </source>
</evidence>
<evidence type="ECO:0000256" key="4">
    <source>
        <dbReference type="PROSITE-ProRule" id="PRU10007"/>
    </source>
</evidence>
<organism evidence="7 8">
    <name type="scientific">Lonchura striata</name>
    <name type="common">white-rumped munia</name>
    <dbReference type="NCBI Taxonomy" id="40157"/>
    <lineage>
        <taxon>Eukaryota</taxon>
        <taxon>Metazoa</taxon>
        <taxon>Chordata</taxon>
        <taxon>Craniata</taxon>
        <taxon>Vertebrata</taxon>
        <taxon>Euteleostomi</taxon>
        <taxon>Archelosauria</taxon>
        <taxon>Archosauria</taxon>
        <taxon>Dinosauria</taxon>
        <taxon>Saurischia</taxon>
        <taxon>Theropoda</taxon>
        <taxon>Coelurosauria</taxon>
        <taxon>Aves</taxon>
        <taxon>Neognathae</taxon>
        <taxon>Neoaves</taxon>
        <taxon>Telluraves</taxon>
        <taxon>Australaves</taxon>
        <taxon>Passeriformes</taxon>
        <taxon>Passeroidea</taxon>
        <taxon>Estrildidae</taxon>
        <taxon>Estrildinae</taxon>
        <taxon>Lonchura</taxon>
    </lineage>
</organism>
<dbReference type="GO" id="GO:0005737">
    <property type="term" value="C:cytoplasm"/>
    <property type="evidence" value="ECO:0007669"/>
    <property type="project" value="TreeGrafter"/>
</dbReference>
<comment type="similarity">
    <text evidence="1 5">Belongs to the aldehyde dehydrogenase family.</text>
</comment>